<dbReference type="InterPro" id="IPR043130">
    <property type="entry name" value="CDP-OH_PTrfase_TM_dom"/>
</dbReference>
<dbReference type="AlphaFoldDB" id="A0A212JW70"/>
<comment type="pathway">
    <text evidence="3">Lipid metabolism.</text>
</comment>
<dbReference type="InterPro" id="IPR050324">
    <property type="entry name" value="CDP-alcohol_PTase-I"/>
</dbReference>
<evidence type="ECO:0000256" key="3">
    <source>
        <dbReference type="ARBA" id="ARBA00005189"/>
    </source>
</evidence>
<keyword evidence="12 18" id="KW-0472">Membrane</keyword>
<dbReference type="PANTHER" id="PTHR14269">
    <property type="entry name" value="CDP-DIACYLGLYCEROL--GLYCEROL-3-PHOSPHATE 3-PHOSPHATIDYLTRANSFERASE-RELATED"/>
    <property type="match status" value="1"/>
</dbReference>
<dbReference type="PANTHER" id="PTHR14269:SF62">
    <property type="entry name" value="CDP-DIACYLGLYCEROL--GLYCEROL-3-PHOSPHATE 3-PHOSPHATIDYLTRANSFERASE 1, CHLOROPLASTIC"/>
    <property type="match status" value="1"/>
</dbReference>
<evidence type="ECO:0000256" key="2">
    <source>
        <dbReference type="ARBA" id="ARBA00005042"/>
    </source>
</evidence>
<keyword evidence="13" id="KW-0594">Phospholipid biosynthesis</keyword>
<evidence type="ECO:0000256" key="4">
    <source>
        <dbReference type="ARBA" id="ARBA00010441"/>
    </source>
</evidence>
<sequence length="189" mass="20480">MLTLPNLLTLGRIAAIPALLATFYWDTPATRWTACAIFTAAAVTDFFDGYLARRFNQVSAIGRFLDPIADKLLVAALLLFLAAFERFSTLALIPAVVILCREILVSGLREYLAEIRIGMPVTPLAKWKTTVQLIALPVLIVGDGGLPGHAITLIGEILLWVAGLLTLITGYAYLKAGIAHMRAADEGRF</sequence>
<evidence type="ECO:0000256" key="18">
    <source>
        <dbReference type="SAM" id="Phobius"/>
    </source>
</evidence>
<dbReference type="Gene3D" id="1.20.120.1760">
    <property type="match status" value="1"/>
</dbReference>
<evidence type="ECO:0000256" key="12">
    <source>
        <dbReference type="ARBA" id="ARBA00023136"/>
    </source>
</evidence>
<evidence type="ECO:0000256" key="7">
    <source>
        <dbReference type="ARBA" id="ARBA00022516"/>
    </source>
</evidence>
<dbReference type="PROSITE" id="PS00379">
    <property type="entry name" value="CDP_ALCOHOL_P_TRANSF"/>
    <property type="match status" value="1"/>
</dbReference>
<dbReference type="InterPro" id="IPR048254">
    <property type="entry name" value="CDP_ALCOHOL_P_TRANSF_CS"/>
</dbReference>
<evidence type="ECO:0000313" key="19">
    <source>
        <dbReference type="EMBL" id="SBW03691.1"/>
    </source>
</evidence>
<gene>
    <name evidence="19" type="primary">pgsA</name>
    <name evidence="19" type="ORF">KL86APRO_11757</name>
</gene>
<dbReference type="NCBIfam" id="TIGR00560">
    <property type="entry name" value="pgsA"/>
    <property type="match status" value="1"/>
</dbReference>
<dbReference type="InterPro" id="IPR000462">
    <property type="entry name" value="CDP-OH_P_trans"/>
</dbReference>
<evidence type="ECO:0000256" key="16">
    <source>
        <dbReference type="NCBIfam" id="TIGR00560"/>
    </source>
</evidence>
<evidence type="ECO:0000256" key="9">
    <source>
        <dbReference type="ARBA" id="ARBA00022692"/>
    </source>
</evidence>
<feature type="transmembrane region" description="Helical" evidence="18">
    <location>
        <begin position="64"/>
        <end position="84"/>
    </location>
</feature>
<keyword evidence="10 18" id="KW-1133">Transmembrane helix</keyword>
<accession>A0A212JW70</accession>
<proteinExistence type="inferred from homology"/>
<evidence type="ECO:0000256" key="8">
    <source>
        <dbReference type="ARBA" id="ARBA00022679"/>
    </source>
</evidence>
<evidence type="ECO:0000256" key="14">
    <source>
        <dbReference type="ARBA" id="ARBA00023264"/>
    </source>
</evidence>
<name>A0A212JW70_9PROT</name>
<keyword evidence="9 18" id="KW-0812">Transmembrane</keyword>
<dbReference type="EC" id="2.7.8.5" evidence="5 16"/>
<feature type="transmembrane region" description="Helical" evidence="18">
    <location>
        <begin position="31"/>
        <end position="52"/>
    </location>
</feature>
<comment type="catalytic activity">
    <reaction evidence="15">
        <text>a CDP-1,2-diacyl-sn-glycerol + sn-glycerol 3-phosphate = a 1,2-diacyl-sn-glycero-3-phospho-(1'-sn-glycero-3'-phosphate) + CMP + H(+)</text>
        <dbReference type="Rhea" id="RHEA:12593"/>
        <dbReference type="ChEBI" id="CHEBI:15378"/>
        <dbReference type="ChEBI" id="CHEBI:57597"/>
        <dbReference type="ChEBI" id="CHEBI:58332"/>
        <dbReference type="ChEBI" id="CHEBI:60110"/>
        <dbReference type="ChEBI" id="CHEBI:60377"/>
        <dbReference type="EC" id="2.7.8.5"/>
    </reaction>
</comment>
<evidence type="ECO:0000256" key="5">
    <source>
        <dbReference type="ARBA" id="ARBA00013170"/>
    </source>
</evidence>
<feature type="transmembrane region" description="Helical" evidence="18">
    <location>
        <begin position="7"/>
        <end position="25"/>
    </location>
</feature>
<protein>
    <recommendedName>
        <fullName evidence="6 16">CDP-diacylglycerol--glycerol-3-phosphate 3-phosphatidyltransferase</fullName>
        <ecNumber evidence="5 16">2.7.8.5</ecNumber>
    </recommendedName>
</protein>
<dbReference type="EMBL" id="FLUO01000001">
    <property type="protein sequence ID" value="SBW03691.1"/>
    <property type="molecule type" value="Genomic_DNA"/>
</dbReference>
<keyword evidence="8 17" id="KW-0808">Transferase</keyword>
<dbReference type="GO" id="GO:0016020">
    <property type="term" value="C:membrane"/>
    <property type="evidence" value="ECO:0007669"/>
    <property type="project" value="UniProtKB-SubCell"/>
</dbReference>
<reference evidence="19" key="1">
    <citation type="submission" date="2016-04" db="EMBL/GenBank/DDBJ databases">
        <authorList>
            <person name="Evans L.H."/>
            <person name="Alamgir A."/>
            <person name="Owens N."/>
            <person name="Weber N.D."/>
            <person name="Virtaneva K."/>
            <person name="Barbian K."/>
            <person name="Babar A."/>
            <person name="Rosenke K."/>
        </authorList>
    </citation>
    <scope>NUCLEOTIDE SEQUENCE</scope>
    <source>
        <strain evidence="19">86</strain>
    </source>
</reference>
<keyword evidence="7" id="KW-0444">Lipid biosynthesis</keyword>
<evidence type="ECO:0000256" key="1">
    <source>
        <dbReference type="ARBA" id="ARBA00004141"/>
    </source>
</evidence>
<comment type="similarity">
    <text evidence="4 17">Belongs to the CDP-alcohol phosphatidyltransferase class-I family.</text>
</comment>
<keyword evidence="14" id="KW-1208">Phospholipid metabolism</keyword>
<evidence type="ECO:0000256" key="13">
    <source>
        <dbReference type="ARBA" id="ARBA00023209"/>
    </source>
</evidence>
<evidence type="ECO:0000256" key="10">
    <source>
        <dbReference type="ARBA" id="ARBA00022989"/>
    </source>
</evidence>
<dbReference type="GO" id="GO:0046474">
    <property type="term" value="P:glycerophospholipid biosynthetic process"/>
    <property type="evidence" value="ECO:0007669"/>
    <property type="project" value="TreeGrafter"/>
</dbReference>
<dbReference type="GO" id="GO:0008444">
    <property type="term" value="F:CDP-diacylglycerol-glycerol-3-phosphate 3-phosphatidyltransferase activity"/>
    <property type="evidence" value="ECO:0007669"/>
    <property type="project" value="UniProtKB-UniRule"/>
</dbReference>
<organism evidence="19">
    <name type="scientific">uncultured Alphaproteobacteria bacterium</name>
    <dbReference type="NCBI Taxonomy" id="91750"/>
    <lineage>
        <taxon>Bacteria</taxon>
        <taxon>Pseudomonadati</taxon>
        <taxon>Pseudomonadota</taxon>
        <taxon>Alphaproteobacteria</taxon>
        <taxon>environmental samples</taxon>
    </lineage>
</organism>
<dbReference type="Pfam" id="PF01066">
    <property type="entry name" value="CDP-OH_P_transf"/>
    <property type="match status" value="1"/>
</dbReference>
<comment type="pathway">
    <text evidence="2">Phospholipid metabolism; phosphatidylglycerol biosynthesis; phosphatidylglycerol from CDP-diacylglycerol: step 1/2.</text>
</comment>
<dbReference type="PIRSF" id="PIRSF000847">
    <property type="entry name" value="Phos_ph_gly_syn"/>
    <property type="match status" value="1"/>
</dbReference>
<feature type="transmembrane region" description="Helical" evidence="18">
    <location>
        <begin position="157"/>
        <end position="174"/>
    </location>
</feature>
<evidence type="ECO:0000256" key="17">
    <source>
        <dbReference type="RuleBase" id="RU003750"/>
    </source>
</evidence>
<dbReference type="InterPro" id="IPR004570">
    <property type="entry name" value="Phosphatidylglycerol_P_synth"/>
</dbReference>
<evidence type="ECO:0000256" key="11">
    <source>
        <dbReference type="ARBA" id="ARBA00023098"/>
    </source>
</evidence>
<evidence type="ECO:0000256" key="6">
    <source>
        <dbReference type="ARBA" id="ARBA00014944"/>
    </source>
</evidence>
<comment type="subcellular location">
    <subcellularLocation>
        <location evidence="1">Membrane</location>
        <topology evidence="1">Multi-pass membrane protein</topology>
    </subcellularLocation>
</comment>
<evidence type="ECO:0000256" key="15">
    <source>
        <dbReference type="ARBA" id="ARBA00048586"/>
    </source>
</evidence>
<keyword evidence="11" id="KW-0443">Lipid metabolism</keyword>